<dbReference type="InterPro" id="IPR005863">
    <property type="entry name" value="UDP-N-AcMur_synth"/>
</dbReference>
<dbReference type="InterPro" id="IPR013221">
    <property type="entry name" value="Mur_ligase_cen"/>
</dbReference>
<comment type="catalytic activity">
    <reaction evidence="10 11">
        <text>D-alanyl-D-alanine + UDP-N-acetyl-alpha-D-muramoyl-L-alanyl-gamma-D-glutamyl-meso-2,6-diaminopimelate + ATP = UDP-N-acetyl-alpha-D-muramoyl-L-alanyl-gamma-D-glutamyl-meso-2,6-diaminopimeloyl-D-alanyl-D-alanine + ADP + phosphate + H(+)</text>
        <dbReference type="Rhea" id="RHEA:28374"/>
        <dbReference type="ChEBI" id="CHEBI:15378"/>
        <dbReference type="ChEBI" id="CHEBI:30616"/>
        <dbReference type="ChEBI" id="CHEBI:43474"/>
        <dbReference type="ChEBI" id="CHEBI:57822"/>
        <dbReference type="ChEBI" id="CHEBI:61386"/>
        <dbReference type="ChEBI" id="CHEBI:83905"/>
        <dbReference type="ChEBI" id="CHEBI:456216"/>
        <dbReference type="EC" id="6.3.2.10"/>
    </reaction>
</comment>
<feature type="domain" description="Mur ligase central" evidence="14">
    <location>
        <begin position="110"/>
        <end position="288"/>
    </location>
</feature>
<feature type="domain" description="Mur ligase N-terminal catalytic" evidence="12">
    <location>
        <begin position="23"/>
        <end position="98"/>
    </location>
</feature>
<dbReference type="PANTHER" id="PTHR43024:SF1">
    <property type="entry name" value="UDP-N-ACETYLMURAMOYL-TRIPEPTIDE--D-ALANYL-D-ALANINE LIGASE"/>
    <property type="match status" value="1"/>
</dbReference>
<feature type="domain" description="Mur ligase C-terminal" evidence="13">
    <location>
        <begin position="311"/>
        <end position="436"/>
    </location>
</feature>
<dbReference type="GO" id="GO:0047480">
    <property type="term" value="F:UDP-N-acetylmuramoyl-tripeptide-D-alanyl-D-alanine ligase activity"/>
    <property type="evidence" value="ECO:0007669"/>
    <property type="project" value="UniProtKB-UniRule"/>
</dbReference>
<evidence type="ECO:0000256" key="3">
    <source>
        <dbReference type="ARBA" id="ARBA00022618"/>
    </source>
</evidence>
<dbReference type="GO" id="GO:0009252">
    <property type="term" value="P:peptidoglycan biosynthetic process"/>
    <property type="evidence" value="ECO:0007669"/>
    <property type="project" value="UniProtKB-UniRule"/>
</dbReference>
<comment type="subcellular location">
    <subcellularLocation>
        <location evidence="10 11">Cytoplasm</location>
    </subcellularLocation>
</comment>
<dbReference type="GO" id="GO:0005737">
    <property type="term" value="C:cytoplasm"/>
    <property type="evidence" value="ECO:0007669"/>
    <property type="project" value="UniProtKB-SubCell"/>
</dbReference>
<comment type="function">
    <text evidence="10 11">Involved in cell wall formation. Catalyzes the final step in the synthesis of UDP-N-acetylmuramoyl-pentapeptide, the precursor of murein.</text>
</comment>
<evidence type="ECO:0000256" key="5">
    <source>
        <dbReference type="ARBA" id="ARBA00022840"/>
    </source>
</evidence>
<accession>A0A0M0KIJ4</accession>
<sequence length="452" mass="49094">MSISTQLLKGIITKNNPSAPLSFTGVSTDTRTIQEGNLFVPLIGERFDGHDYVEQALSKGAQASLWATSVPVPESLKNEDRLLFVNDTLFALQAMAKAYLRQTEPTVVAVTGSNGKTTVKDLLYATLAPLGSIYKTQGNYNNHIGLPLTVLSMPANCQTLILEMGMSGLGEIELLSKLATPDIAVVTNIGESHLEQLGSRENIAKAKMEIALGLKPTGVLFLDGDEPLLSPYVKEGVQTVGFSSENKIVIHDLEAREDGYSFTIDDHSYDIKLIGEHNVKNAAYAVSVALHLGLSPEQVARSLESVAISKMRLEKVEGQKGALLLNDAYNASPTSMKAAIKTLKAYPNYEKKVAVLGDIYELGIDEEALHRSVADEITEPITTAVLVGEKGQWIADEMKRRGSNIPFVSFVEKEEATDYIEGLLDGKTVVLFKASRGLELESIVDKLKREEG</sequence>
<dbReference type="UniPathway" id="UPA00219"/>
<dbReference type="GO" id="GO:0008766">
    <property type="term" value="F:UDP-N-acetylmuramoylalanyl-D-glutamyl-2,6-diaminopimelate-D-alanyl-D-alanine ligase activity"/>
    <property type="evidence" value="ECO:0007669"/>
    <property type="project" value="RHEA"/>
</dbReference>
<proteinExistence type="inferred from homology"/>
<dbReference type="InterPro" id="IPR035911">
    <property type="entry name" value="MurE/MurF_N"/>
</dbReference>
<protein>
    <recommendedName>
        <fullName evidence="10 11">UDP-N-acetylmuramoyl-tripeptide--D-alanyl-D-alanine ligase</fullName>
        <ecNumber evidence="10 11">6.3.2.10</ecNumber>
    </recommendedName>
    <alternativeName>
        <fullName evidence="10">D-alanyl-D-alanine-adding enzyme</fullName>
    </alternativeName>
</protein>
<evidence type="ECO:0000256" key="9">
    <source>
        <dbReference type="ARBA" id="ARBA00023316"/>
    </source>
</evidence>
<keyword evidence="6 10" id="KW-0133">Cell shape</keyword>
<evidence type="ECO:0000256" key="6">
    <source>
        <dbReference type="ARBA" id="ARBA00022960"/>
    </source>
</evidence>
<dbReference type="GO" id="GO:0005524">
    <property type="term" value="F:ATP binding"/>
    <property type="evidence" value="ECO:0007669"/>
    <property type="project" value="UniProtKB-UniRule"/>
</dbReference>
<dbReference type="GO" id="GO:0071555">
    <property type="term" value="P:cell wall organization"/>
    <property type="evidence" value="ECO:0007669"/>
    <property type="project" value="UniProtKB-KW"/>
</dbReference>
<dbReference type="EC" id="6.3.2.10" evidence="10 11"/>
<dbReference type="NCBIfam" id="TIGR01143">
    <property type="entry name" value="murF"/>
    <property type="match status" value="1"/>
</dbReference>
<comment type="similarity">
    <text evidence="10">Belongs to the MurCDEF family. MurF subfamily.</text>
</comment>
<keyword evidence="4 10" id="KW-0547">Nucleotide-binding</keyword>
<evidence type="ECO:0000256" key="11">
    <source>
        <dbReference type="RuleBase" id="RU004136"/>
    </source>
</evidence>
<accession>A0A4Y7WW50</accession>
<dbReference type="Pfam" id="PF01225">
    <property type="entry name" value="Mur_ligase"/>
    <property type="match status" value="1"/>
</dbReference>
<comment type="pathway">
    <text evidence="10 11">Cell wall biogenesis; peptidoglycan biosynthesis.</text>
</comment>
<evidence type="ECO:0000256" key="4">
    <source>
        <dbReference type="ARBA" id="ARBA00022741"/>
    </source>
</evidence>
<dbReference type="HAMAP" id="MF_02019">
    <property type="entry name" value="MurF"/>
    <property type="match status" value="1"/>
</dbReference>
<keyword evidence="9 10" id="KW-0961">Cell wall biogenesis/degradation</keyword>
<organism evidence="15">
    <name type="scientific">Halalkalibacterium halodurans</name>
    <name type="common">Bacillus halodurans</name>
    <dbReference type="NCBI Taxonomy" id="86665"/>
    <lineage>
        <taxon>Bacteria</taxon>
        <taxon>Bacillati</taxon>
        <taxon>Bacillota</taxon>
        <taxon>Bacilli</taxon>
        <taxon>Bacillales</taxon>
        <taxon>Bacillaceae</taxon>
        <taxon>Halalkalibacterium (ex Joshi et al. 2022)</taxon>
    </lineage>
</organism>
<comment type="caution">
    <text evidence="15">The sequence shown here is derived from an EMBL/GenBank/DDBJ whole genome shotgun (WGS) entry which is preliminary data.</text>
</comment>
<evidence type="ECO:0000256" key="10">
    <source>
        <dbReference type="HAMAP-Rule" id="MF_02019"/>
    </source>
</evidence>
<feature type="binding site" evidence="10">
    <location>
        <begin position="112"/>
        <end position="118"/>
    </location>
    <ligand>
        <name>ATP</name>
        <dbReference type="ChEBI" id="CHEBI:30616"/>
    </ligand>
</feature>
<keyword evidence="1 10" id="KW-0963">Cytoplasm</keyword>
<keyword evidence="7 10" id="KW-0573">Peptidoglycan synthesis</keyword>
<dbReference type="InterPro" id="IPR051046">
    <property type="entry name" value="MurCDEF_CellWall_CoF430Synth"/>
</dbReference>
<dbReference type="RefSeq" id="WP_053430903.1">
    <property type="nucleotide sequence ID" value="NZ_CP040441.1"/>
</dbReference>
<dbReference type="InterPro" id="IPR036565">
    <property type="entry name" value="Mur-like_cat_sf"/>
</dbReference>
<dbReference type="InterPro" id="IPR000713">
    <property type="entry name" value="Mur_ligase_N"/>
</dbReference>
<dbReference type="SUPFAM" id="SSF53623">
    <property type="entry name" value="MurD-like peptide ligases, catalytic domain"/>
    <property type="match status" value="1"/>
</dbReference>
<evidence type="ECO:0000313" key="15">
    <source>
        <dbReference type="EMBL" id="KOO38671.1"/>
    </source>
</evidence>
<evidence type="ECO:0000256" key="7">
    <source>
        <dbReference type="ARBA" id="ARBA00022984"/>
    </source>
</evidence>
<dbReference type="AlphaFoldDB" id="A0A0M0KIJ4"/>
<gene>
    <name evidence="10" type="primary">murF</name>
    <name evidence="15" type="ORF">AMD02_07200</name>
</gene>
<name>A0A0M0KIJ4_ALKHA</name>
<dbReference type="SUPFAM" id="SSF63418">
    <property type="entry name" value="MurE/MurF N-terminal domain"/>
    <property type="match status" value="1"/>
</dbReference>
<dbReference type="GeneID" id="87598083"/>
<dbReference type="Gene3D" id="3.90.190.20">
    <property type="entry name" value="Mur ligase, C-terminal domain"/>
    <property type="match status" value="1"/>
</dbReference>
<dbReference type="PATRIC" id="fig|136160.3.peg.1756"/>
<keyword evidence="5 10" id="KW-0067">ATP-binding</keyword>
<keyword evidence="8 10" id="KW-0131">Cell cycle</keyword>
<evidence type="ECO:0000256" key="2">
    <source>
        <dbReference type="ARBA" id="ARBA00022598"/>
    </source>
</evidence>
<dbReference type="Pfam" id="PF08245">
    <property type="entry name" value="Mur_ligase_M"/>
    <property type="match status" value="1"/>
</dbReference>
<evidence type="ECO:0000259" key="14">
    <source>
        <dbReference type="Pfam" id="PF08245"/>
    </source>
</evidence>
<dbReference type="InterPro" id="IPR004101">
    <property type="entry name" value="Mur_ligase_C"/>
</dbReference>
<evidence type="ECO:0000259" key="13">
    <source>
        <dbReference type="Pfam" id="PF02875"/>
    </source>
</evidence>
<dbReference type="Gene3D" id="3.40.1390.10">
    <property type="entry name" value="MurE/MurF, N-terminal domain"/>
    <property type="match status" value="1"/>
</dbReference>
<dbReference type="GO" id="GO:0008360">
    <property type="term" value="P:regulation of cell shape"/>
    <property type="evidence" value="ECO:0007669"/>
    <property type="project" value="UniProtKB-KW"/>
</dbReference>
<evidence type="ECO:0000259" key="12">
    <source>
        <dbReference type="Pfam" id="PF01225"/>
    </source>
</evidence>
<dbReference type="PANTHER" id="PTHR43024">
    <property type="entry name" value="UDP-N-ACETYLMURAMOYL-TRIPEPTIDE--D-ALANYL-D-ALANINE LIGASE"/>
    <property type="match status" value="1"/>
</dbReference>
<keyword evidence="3 10" id="KW-0132">Cell division</keyword>
<evidence type="ECO:0000256" key="1">
    <source>
        <dbReference type="ARBA" id="ARBA00022490"/>
    </source>
</evidence>
<evidence type="ECO:0000256" key="8">
    <source>
        <dbReference type="ARBA" id="ARBA00023306"/>
    </source>
</evidence>
<keyword evidence="2 10" id="KW-0436">Ligase</keyword>
<dbReference type="InterPro" id="IPR036615">
    <property type="entry name" value="Mur_ligase_C_dom_sf"/>
</dbReference>
<dbReference type="Pfam" id="PF02875">
    <property type="entry name" value="Mur_ligase_C"/>
    <property type="match status" value="1"/>
</dbReference>
<dbReference type="Gene3D" id="3.40.1190.10">
    <property type="entry name" value="Mur-like, catalytic domain"/>
    <property type="match status" value="1"/>
</dbReference>
<reference evidence="15" key="1">
    <citation type="submission" date="2015-08" db="EMBL/GenBank/DDBJ databases">
        <title>Complete DNA Sequence of Pseudomonas syringae pv. actinidiae, the Causal Agent of Kiwifruit Canker Disease.</title>
        <authorList>
            <person name="Rikkerink E.H.A."/>
            <person name="Fineran P.C."/>
        </authorList>
    </citation>
    <scope>NUCLEOTIDE SEQUENCE</scope>
    <source>
        <strain evidence="15">DSM 13666</strain>
    </source>
</reference>
<dbReference type="EMBL" id="LILD01000001">
    <property type="protein sequence ID" value="KOO38671.1"/>
    <property type="molecule type" value="Genomic_DNA"/>
</dbReference>
<dbReference type="SUPFAM" id="SSF53244">
    <property type="entry name" value="MurD-like peptide ligases, peptide-binding domain"/>
    <property type="match status" value="1"/>
</dbReference>
<dbReference type="GO" id="GO:0051301">
    <property type="term" value="P:cell division"/>
    <property type="evidence" value="ECO:0007669"/>
    <property type="project" value="UniProtKB-KW"/>
</dbReference>